<feature type="compositionally biased region" description="Basic residues" evidence="1">
    <location>
        <begin position="214"/>
        <end position="233"/>
    </location>
</feature>
<dbReference type="Proteomes" id="UP000836402">
    <property type="component" value="Unassembled WGS sequence"/>
</dbReference>
<protein>
    <submittedName>
        <fullName evidence="2">Uncharacterized protein</fullName>
    </submittedName>
</protein>
<feature type="region of interest" description="Disordered" evidence="1">
    <location>
        <begin position="213"/>
        <end position="240"/>
    </location>
</feature>
<accession>A0ABN7ISU7</accession>
<comment type="caution">
    <text evidence="2">The sequence shown here is derived from an EMBL/GenBank/DDBJ whole genome shotgun (WGS) entry which is preliminary data.</text>
</comment>
<evidence type="ECO:0000313" key="3">
    <source>
        <dbReference type="Proteomes" id="UP000836402"/>
    </source>
</evidence>
<name>A0ABN7ISU7_9BASI</name>
<sequence>MAFSLHPGNIVGESAGKASNVNWAARSMATRIPESEHHYTIMDVLDADTLLAADFFLSSAVKYALAPASRRAVMMFVPPTLFDRNGAEVPVFTRAADIFWCCAGIGGIYPSSWVKIPTSAYGASLELVKYCDYWDCGPEAIGEDMHFYVKAMFETKGNVYAETIYSPASQHSMRARKLAKVVAVGQWFLDDWVPTTLLTDILEREQEVKEAAKVKKKRKRKLEADRARKKRKVTPQEDEE</sequence>
<evidence type="ECO:0000256" key="1">
    <source>
        <dbReference type="SAM" id="MobiDB-lite"/>
    </source>
</evidence>
<reference evidence="2" key="1">
    <citation type="submission" date="2020-10" db="EMBL/GenBank/DDBJ databases">
        <authorList>
            <person name="Sedaghatjoo S."/>
        </authorList>
    </citation>
    <scope>NUCLEOTIDE SEQUENCE</scope>
    <source>
        <strain evidence="2">AZH3</strain>
    </source>
</reference>
<dbReference type="PANTHER" id="PTHR36851">
    <property type="entry name" value="UNNAMED PRODUCT"/>
    <property type="match status" value="1"/>
</dbReference>
<organism evidence="2 3">
    <name type="scientific">Tilletia caries</name>
    <name type="common">wheat bunt fungus</name>
    <dbReference type="NCBI Taxonomy" id="13290"/>
    <lineage>
        <taxon>Eukaryota</taxon>
        <taxon>Fungi</taxon>
        <taxon>Dikarya</taxon>
        <taxon>Basidiomycota</taxon>
        <taxon>Ustilaginomycotina</taxon>
        <taxon>Exobasidiomycetes</taxon>
        <taxon>Tilletiales</taxon>
        <taxon>Tilletiaceae</taxon>
        <taxon>Tilletia</taxon>
    </lineage>
</organism>
<dbReference type="EMBL" id="CAJHJG010002829">
    <property type="protein sequence ID" value="CAD6923818.1"/>
    <property type="molecule type" value="Genomic_DNA"/>
</dbReference>
<gene>
    <name evidence="2" type="ORF">JKIAZH3_G1656</name>
</gene>
<dbReference type="PANTHER" id="PTHR36851:SF1">
    <property type="entry name" value="GLYCO_TRANS_2-LIKE DOMAIN-CONTAINING PROTEIN"/>
    <property type="match status" value="1"/>
</dbReference>
<proteinExistence type="predicted"/>
<evidence type="ECO:0000313" key="2">
    <source>
        <dbReference type="EMBL" id="CAD6923818.1"/>
    </source>
</evidence>
<keyword evidence="3" id="KW-1185">Reference proteome</keyword>